<gene>
    <name evidence="2" type="ORF">FH972_023942</name>
</gene>
<dbReference type="AlphaFoldDB" id="A0A5N6KXA3"/>
<name>A0A5N6KXA3_9ROSI</name>
<dbReference type="Proteomes" id="UP000327013">
    <property type="component" value="Unassembled WGS sequence"/>
</dbReference>
<protein>
    <submittedName>
        <fullName evidence="2">Uncharacterized protein</fullName>
    </submittedName>
</protein>
<evidence type="ECO:0000256" key="1">
    <source>
        <dbReference type="SAM" id="MobiDB-lite"/>
    </source>
</evidence>
<feature type="compositionally biased region" description="Low complexity" evidence="1">
    <location>
        <begin position="51"/>
        <end position="68"/>
    </location>
</feature>
<keyword evidence="3" id="KW-1185">Reference proteome</keyword>
<comment type="caution">
    <text evidence="2">The sequence shown here is derived from an EMBL/GenBank/DDBJ whole genome shotgun (WGS) entry which is preliminary data.</text>
</comment>
<feature type="region of interest" description="Disordered" evidence="1">
    <location>
        <begin position="33"/>
        <end position="93"/>
    </location>
</feature>
<evidence type="ECO:0000313" key="2">
    <source>
        <dbReference type="EMBL" id="KAB8356358.1"/>
    </source>
</evidence>
<reference evidence="2 3" key="1">
    <citation type="submission" date="2019-06" db="EMBL/GenBank/DDBJ databases">
        <title>A chromosomal-level reference genome of Carpinus fangiana (Coryloideae, Betulaceae).</title>
        <authorList>
            <person name="Yang X."/>
            <person name="Wang Z."/>
            <person name="Zhang L."/>
            <person name="Hao G."/>
            <person name="Liu J."/>
            <person name="Yang Y."/>
        </authorList>
    </citation>
    <scope>NUCLEOTIDE SEQUENCE [LARGE SCALE GENOMIC DNA]</scope>
    <source>
        <strain evidence="2">Cfa_2016G</strain>
        <tissue evidence="2">Leaf</tissue>
    </source>
</reference>
<sequence>MPPDLVCSLDVMRDVSTAAFRRPSLLQWTMDNGQKREQDAQSPEAESLPISPATPVLSSLPPSSTTVADSPTQHVLPAPCPTPSSSSPSATLKAPSPLLGTLSLLPPELRLQIYTHLLTSPFPSPPTFGPASTISPALLACSSALHAEAAPLLYNPTHPTGHIITNAPARPSPVPSPPLLPPQSALQRIPRLTLRLTFRTLNRGECETAIVGFDGVCAFAEAVAFALRRSAVLRELRIELLNENQRKRGARLVRSEVVRGQVRGLLRVFAECVGEREGVRVVVGGFDTLEYVEMWEGLVAEGRRGGGGGEMGVDGLIQGLMREVLDGGGGGGGI</sequence>
<evidence type="ECO:0000313" key="3">
    <source>
        <dbReference type="Proteomes" id="UP000327013"/>
    </source>
</evidence>
<organism evidence="2 3">
    <name type="scientific">Carpinus fangiana</name>
    <dbReference type="NCBI Taxonomy" id="176857"/>
    <lineage>
        <taxon>Eukaryota</taxon>
        <taxon>Viridiplantae</taxon>
        <taxon>Streptophyta</taxon>
        <taxon>Embryophyta</taxon>
        <taxon>Tracheophyta</taxon>
        <taxon>Spermatophyta</taxon>
        <taxon>Magnoliopsida</taxon>
        <taxon>eudicotyledons</taxon>
        <taxon>Gunneridae</taxon>
        <taxon>Pentapetalae</taxon>
        <taxon>rosids</taxon>
        <taxon>fabids</taxon>
        <taxon>Fagales</taxon>
        <taxon>Betulaceae</taxon>
        <taxon>Carpinus</taxon>
    </lineage>
</organism>
<feature type="compositionally biased region" description="Low complexity" evidence="1">
    <location>
        <begin position="83"/>
        <end position="93"/>
    </location>
</feature>
<accession>A0A5N6KXA3</accession>
<dbReference type="EMBL" id="VIBQ01000016">
    <property type="protein sequence ID" value="KAB8356358.1"/>
    <property type="molecule type" value="Genomic_DNA"/>
</dbReference>
<proteinExistence type="predicted"/>